<proteinExistence type="predicted"/>
<evidence type="ECO:0000256" key="2">
    <source>
        <dbReference type="ARBA" id="ARBA00023125"/>
    </source>
</evidence>
<dbReference type="EMBL" id="CP097289">
    <property type="protein sequence ID" value="UQT54925.1"/>
    <property type="molecule type" value="Genomic_DNA"/>
</dbReference>
<evidence type="ECO:0000256" key="1">
    <source>
        <dbReference type="ARBA" id="ARBA00023015"/>
    </source>
</evidence>
<evidence type="ECO:0000256" key="3">
    <source>
        <dbReference type="ARBA" id="ARBA00023163"/>
    </source>
</evidence>
<dbReference type="PANTHER" id="PTHR38465">
    <property type="entry name" value="HTH-TYPE TRANSCRIPTIONAL REGULATOR MJ1563-RELATED"/>
    <property type="match status" value="1"/>
</dbReference>
<dbReference type="InterPro" id="IPR052362">
    <property type="entry name" value="HTH-GbsR_regulator"/>
</dbReference>
<feature type="region of interest" description="Disordered" evidence="4">
    <location>
        <begin position="1"/>
        <end position="22"/>
    </location>
</feature>
<evidence type="ECO:0000256" key="4">
    <source>
        <dbReference type="SAM" id="MobiDB-lite"/>
    </source>
</evidence>
<dbReference type="InterPro" id="IPR036388">
    <property type="entry name" value="WH-like_DNA-bd_sf"/>
</dbReference>
<reference evidence="5 6" key="1">
    <citation type="submission" date="2022-05" db="EMBL/GenBank/DDBJ databases">
        <authorList>
            <person name="Zhou X."/>
            <person name="Li K."/>
            <person name="Man Y."/>
        </authorList>
    </citation>
    <scope>NUCLEOTIDE SEQUENCE [LARGE SCALE GENOMIC DNA]</scope>
    <source>
        <strain evidence="5 6">MS405</strain>
    </source>
</reference>
<keyword evidence="6" id="KW-1185">Reference proteome</keyword>
<keyword evidence="1" id="KW-0805">Transcription regulation</keyword>
<dbReference type="SUPFAM" id="SSF46785">
    <property type="entry name" value="Winged helix' DNA-binding domain"/>
    <property type="match status" value="1"/>
</dbReference>
<gene>
    <name evidence="5" type="ORF">M4V62_07335</name>
</gene>
<organism evidence="5 6">
    <name type="scientific">Streptomyces durmitorensis</name>
    <dbReference type="NCBI Taxonomy" id="319947"/>
    <lineage>
        <taxon>Bacteria</taxon>
        <taxon>Bacillati</taxon>
        <taxon>Actinomycetota</taxon>
        <taxon>Actinomycetes</taxon>
        <taxon>Kitasatosporales</taxon>
        <taxon>Streptomycetaceae</taxon>
        <taxon>Streptomyces</taxon>
    </lineage>
</organism>
<evidence type="ECO:0000313" key="6">
    <source>
        <dbReference type="Proteomes" id="UP000829992"/>
    </source>
</evidence>
<keyword evidence="3" id="KW-0804">Transcription</keyword>
<evidence type="ECO:0000313" key="5">
    <source>
        <dbReference type="EMBL" id="UQT54925.1"/>
    </source>
</evidence>
<feature type="compositionally biased region" description="Basic and acidic residues" evidence="4">
    <location>
        <begin position="11"/>
        <end position="22"/>
    </location>
</feature>
<name>A0ABY4PP76_9ACTN</name>
<dbReference type="RefSeq" id="WP_249586416.1">
    <property type="nucleotide sequence ID" value="NZ_BAAAQL010000009.1"/>
</dbReference>
<protein>
    <recommendedName>
        <fullName evidence="7">HTH-type transcriptional regulator</fullName>
    </recommendedName>
</protein>
<dbReference type="InterPro" id="IPR036390">
    <property type="entry name" value="WH_DNA-bd_sf"/>
</dbReference>
<keyword evidence="2" id="KW-0238">DNA-binding</keyword>
<dbReference type="Gene3D" id="1.10.10.10">
    <property type="entry name" value="Winged helix-like DNA-binding domain superfamily/Winged helix DNA-binding domain"/>
    <property type="match status" value="1"/>
</dbReference>
<accession>A0ABY4PP76</accession>
<dbReference type="PANTHER" id="PTHR38465:SF2">
    <property type="entry name" value="HTH-TYPE TRANSCRIPTIONAL REGULATOR MMPR5"/>
    <property type="match status" value="1"/>
</dbReference>
<evidence type="ECO:0008006" key="7">
    <source>
        <dbReference type="Google" id="ProtNLM"/>
    </source>
</evidence>
<sequence>MSDQGGQATEHGTDNSQDSHDSHNATDALVEEFGTHVGRAMGWPRMAGRAAGLLMLSDKPLTLAQLQEALDASKGSASEMTRLLIANGTVERYKEAGARHFVYRWRDDAWVGCLRHIVAATTELRELAAHAQDRGADRSANMSEEQRGRLRDMHDYYRFMVGHLESMLAEYTATWTASKDRP</sequence>
<dbReference type="Proteomes" id="UP000829992">
    <property type="component" value="Chromosome"/>
</dbReference>